<dbReference type="SMART" id="SM00339">
    <property type="entry name" value="FH"/>
    <property type="match status" value="1"/>
</dbReference>
<dbReference type="SUPFAM" id="SSF46785">
    <property type="entry name" value="Winged helix' DNA-binding domain"/>
    <property type="match status" value="1"/>
</dbReference>
<evidence type="ECO:0000256" key="3">
    <source>
        <dbReference type="ARBA" id="ARBA00023125"/>
    </source>
</evidence>
<dbReference type="Gene3D" id="1.10.10.10">
    <property type="entry name" value="Winged helix-like DNA-binding domain superfamily/Winged helix DNA-binding domain"/>
    <property type="match status" value="1"/>
</dbReference>
<evidence type="ECO:0000256" key="4">
    <source>
        <dbReference type="ARBA" id="ARBA00023163"/>
    </source>
</evidence>
<dbReference type="GO" id="GO:0009653">
    <property type="term" value="P:anatomical structure morphogenesis"/>
    <property type="evidence" value="ECO:0007669"/>
    <property type="project" value="TreeGrafter"/>
</dbReference>
<dbReference type="AlphaFoldDB" id="A0A8C4R0W2"/>
<proteinExistence type="predicted"/>
<dbReference type="CDD" id="cd20044">
    <property type="entry name" value="FH_FOXC1"/>
    <property type="match status" value="1"/>
</dbReference>
<dbReference type="PROSITE" id="PS00657">
    <property type="entry name" value="FORK_HEAD_1"/>
    <property type="match status" value="1"/>
</dbReference>
<dbReference type="GO" id="GO:0000981">
    <property type="term" value="F:DNA-binding transcription factor activity, RNA polymerase II-specific"/>
    <property type="evidence" value="ECO:0007669"/>
    <property type="project" value="TreeGrafter"/>
</dbReference>
<reference evidence="9" key="1">
    <citation type="submission" date="2025-08" db="UniProtKB">
        <authorList>
            <consortium name="Ensembl"/>
        </authorList>
    </citation>
    <scope>IDENTIFICATION</scope>
</reference>
<feature type="compositionally biased region" description="Basic and acidic residues" evidence="7">
    <location>
        <begin position="170"/>
        <end position="193"/>
    </location>
</feature>
<feature type="region of interest" description="Disordered" evidence="7">
    <location>
        <begin position="170"/>
        <end position="218"/>
    </location>
</feature>
<dbReference type="InterPro" id="IPR018122">
    <property type="entry name" value="TF_fork_head_CS_1"/>
</dbReference>
<comment type="subcellular location">
    <subcellularLocation>
        <location evidence="1 6">Nucleus</location>
    </subcellularLocation>
</comment>
<keyword evidence="3 6" id="KW-0238">DNA-binding</keyword>
<dbReference type="FunFam" id="1.10.10.10:FF:000016">
    <property type="entry name" value="Forkhead box protein I1"/>
    <property type="match status" value="1"/>
</dbReference>
<feature type="DNA-binding region" description="Fork-head" evidence="6">
    <location>
        <begin position="71"/>
        <end position="165"/>
    </location>
</feature>
<evidence type="ECO:0000313" key="9">
    <source>
        <dbReference type="Ensembl" id="ENSEBUP00000023251.1"/>
    </source>
</evidence>
<evidence type="ECO:0000256" key="6">
    <source>
        <dbReference type="PROSITE-ProRule" id="PRU00089"/>
    </source>
</evidence>
<dbReference type="InterPro" id="IPR036390">
    <property type="entry name" value="WH_DNA-bd_sf"/>
</dbReference>
<feature type="region of interest" description="Disordered" evidence="7">
    <location>
        <begin position="237"/>
        <end position="261"/>
    </location>
</feature>
<keyword evidence="4" id="KW-0804">Transcription</keyword>
<feature type="domain" description="Fork-head" evidence="8">
    <location>
        <begin position="71"/>
        <end position="165"/>
    </location>
</feature>
<feature type="compositionally biased region" description="Polar residues" evidence="7">
    <location>
        <begin position="355"/>
        <end position="383"/>
    </location>
</feature>
<dbReference type="Proteomes" id="UP000694388">
    <property type="component" value="Unplaced"/>
</dbReference>
<dbReference type="GO" id="GO:0005634">
    <property type="term" value="C:nucleus"/>
    <property type="evidence" value="ECO:0007669"/>
    <property type="project" value="UniProtKB-SubCell"/>
</dbReference>
<evidence type="ECO:0000313" key="10">
    <source>
        <dbReference type="Proteomes" id="UP000694388"/>
    </source>
</evidence>
<feature type="compositionally biased region" description="Basic residues" evidence="7">
    <location>
        <begin position="384"/>
        <end position="395"/>
    </location>
</feature>
<dbReference type="InterPro" id="IPR047391">
    <property type="entry name" value="FOXC1/C2-like_FH"/>
</dbReference>
<dbReference type="InterPro" id="IPR030456">
    <property type="entry name" value="TF_fork_head_CS_2"/>
</dbReference>
<dbReference type="GO" id="GO:0030154">
    <property type="term" value="P:cell differentiation"/>
    <property type="evidence" value="ECO:0007669"/>
    <property type="project" value="TreeGrafter"/>
</dbReference>
<dbReference type="PRINTS" id="PR00053">
    <property type="entry name" value="FORKHEAD"/>
</dbReference>
<sequence length="516" mass="56672">MQTRYPGTGPSSLGVMAPYLGEQSFYRQTGTYGGITASPVGMYSGQDAYAPGISRPYSTYAQHAAPKELVKPPYSYIALITMAIQNAPEKKVTLNGIYQFIMERFPFYRENKQGWQNSIRHNLSLNECFVKVPRDDKKPGKGSFWTLDPDSYNMFENGSFLRRRRRFKKKDALREKEERERQAQERRDTHPCKLEPMAMGVPDVEPENAGDAGMSDRAHSPLAAVSPALLVVPKLESPDSSLHEPGSPHSVASSRSASLEGSLPDGVSLGSGIFSVDPALTGLRASPRTEPLLTSQGSGRAGMFLATQGYPQPPLYGACSPVVESDLSRFSCGVQALGLYAGERLERLEDPAGQHGSTMLHGSSVLHGSTANTPRVNSITMASRNHHQHHHHHHLQQQQQQQQQAGMLQSHGLSIQQDGALCRFPTWYTGQSSVDTGAYNSGQTTFTGRDLFDSPRHGSLNTLGTPQVNGHGGCQLAFRPPMYRPGSYPYECSRRCYRSSFLAWMLLGGLPLPCQQ</sequence>
<name>A0A8C4R0W2_EPTBU</name>
<feature type="region of interest" description="Disordered" evidence="7">
    <location>
        <begin position="352"/>
        <end position="410"/>
    </location>
</feature>
<reference evidence="9" key="2">
    <citation type="submission" date="2025-09" db="UniProtKB">
        <authorList>
            <consortium name="Ensembl"/>
        </authorList>
    </citation>
    <scope>IDENTIFICATION</scope>
</reference>
<organism evidence="9 10">
    <name type="scientific">Eptatretus burgeri</name>
    <name type="common">Inshore hagfish</name>
    <dbReference type="NCBI Taxonomy" id="7764"/>
    <lineage>
        <taxon>Eukaryota</taxon>
        <taxon>Metazoa</taxon>
        <taxon>Chordata</taxon>
        <taxon>Craniata</taxon>
        <taxon>Vertebrata</taxon>
        <taxon>Cyclostomata</taxon>
        <taxon>Myxini</taxon>
        <taxon>Myxiniformes</taxon>
        <taxon>Myxinidae</taxon>
        <taxon>Eptatretinae</taxon>
        <taxon>Eptatretus</taxon>
    </lineage>
</organism>
<dbReference type="InterPro" id="IPR036388">
    <property type="entry name" value="WH-like_DNA-bd_sf"/>
</dbReference>
<dbReference type="PANTHER" id="PTHR11829:SF388">
    <property type="entry name" value="FORK HEAD DOMAIN-CONTAINING PROTEIN L1-RELATED"/>
    <property type="match status" value="1"/>
</dbReference>
<evidence type="ECO:0000259" key="8">
    <source>
        <dbReference type="PROSITE" id="PS50039"/>
    </source>
</evidence>
<dbReference type="PROSITE" id="PS00658">
    <property type="entry name" value="FORK_HEAD_2"/>
    <property type="match status" value="1"/>
</dbReference>
<dbReference type="InterPro" id="IPR050211">
    <property type="entry name" value="FOX_domain-containing"/>
</dbReference>
<evidence type="ECO:0000256" key="7">
    <source>
        <dbReference type="SAM" id="MobiDB-lite"/>
    </source>
</evidence>
<dbReference type="Pfam" id="PF00250">
    <property type="entry name" value="Forkhead"/>
    <property type="match status" value="1"/>
</dbReference>
<accession>A0A8C4R0W2</accession>
<dbReference type="GO" id="GO:0000978">
    <property type="term" value="F:RNA polymerase II cis-regulatory region sequence-specific DNA binding"/>
    <property type="evidence" value="ECO:0007669"/>
    <property type="project" value="TreeGrafter"/>
</dbReference>
<evidence type="ECO:0000256" key="2">
    <source>
        <dbReference type="ARBA" id="ARBA00023015"/>
    </source>
</evidence>
<dbReference type="GeneTree" id="ENSGT00940000162619"/>
<keyword evidence="5 6" id="KW-0539">Nucleus</keyword>
<evidence type="ECO:0000256" key="1">
    <source>
        <dbReference type="ARBA" id="ARBA00004123"/>
    </source>
</evidence>
<dbReference type="InterPro" id="IPR001766">
    <property type="entry name" value="Fork_head_dom"/>
</dbReference>
<evidence type="ECO:0000256" key="5">
    <source>
        <dbReference type="ARBA" id="ARBA00023242"/>
    </source>
</evidence>
<dbReference type="PROSITE" id="PS50039">
    <property type="entry name" value="FORK_HEAD_3"/>
    <property type="match status" value="1"/>
</dbReference>
<protein>
    <submittedName>
        <fullName evidence="9">Forkhead box C2</fullName>
    </submittedName>
</protein>
<keyword evidence="10" id="KW-1185">Reference proteome</keyword>
<keyword evidence="2" id="KW-0805">Transcription regulation</keyword>
<feature type="compositionally biased region" description="Low complexity" evidence="7">
    <location>
        <begin position="245"/>
        <end position="261"/>
    </location>
</feature>
<dbReference type="Ensembl" id="ENSEBUT00000023827.1">
    <property type="protein sequence ID" value="ENSEBUP00000023251.1"/>
    <property type="gene ID" value="ENSEBUG00000014321.1"/>
</dbReference>
<dbReference type="PANTHER" id="PTHR11829">
    <property type="entry name" value="FORKHEAD BOX PROTEIN"/>
    <property type="match status" value="1"/>
</dbReference>